<protein>
    <recommendedName>
        <fullName evidence="1">chorismate mutase</fullName>
        <ecNumber evidence="1">5.4.99.5</ecNumber>
    </recommendedName>
</protein>
<keyword evidence="2" id="KW-0413">Isomerase</keyword>
<name>F8L3P4_SIMNZ</name>
<gene>
    <name evidence="4" type="ordered locus">SNE_A20280</name>
</gene>
<dbReference type="Proteomes" id="UP000000496">
    <property type="component" value="Chromosome gsn.131"/>
</dbReference>
<dbReference type="OrthoDB" id="9802281at2"/>
<dbReference type="InterPro" id="IPR036263">
    <property type="entry name" value="Chorismate_II_sf"/>
</dbReference>
<dbReference type="Gene3D" id="1.20.59.10">
    <property type="entry name" value="Chorismate mutase"/>
    <property type="match status" value="1"/>
</dbReference>
<organism evidence="4 5">
    <name type="scientific">Simkania negevensis (strain ATCC VR-1471 / DSM 27360 / Z)</name>
    <dbReference type="NCBI Taxonomy" id="331113"/>
    <lineage>
        <taxon>Bacteria</taxon>
        <taxon>Pseudomonadati</taxon>
        <taxon>Chlamydiota</taxon>
        <taxon>Chlamydiia</taxon>
        <taxon>Parachlamydiales</taxon>
        <taxon>Simkaniaceae</taxon>
        <taxon>Simkania</taxon>
    </lineage>
</organism>
<reference key="1">
    <citation type="journal article" date="2011" name="Mol. Biol. Evol.">
        <title>Unity in variety -- the pan-genome of the Chlamydiae.</title>
        <authorList>
            <person name="Collingro A."/>
            <person name="Tischler P."/>
            <person name="Weinmaier T."/>
            <person name="Penz T."/>
            <person name="Heinz E."/>
            <person name="Brunham R.C."/>
            <person name="Read T.D."/>
            <person name="Bavoil P.M."/>
            <person name="Sachse K."/>
            <person name="Kahane S."/>
            <person name="Friedman M.G."/>
            <person name="Rattei T."/>
            <person name="Myers G.S.A."/>
            <person name="Horn M."/>
        </authorList>
    </citation>
    <scope>NUCLEOTIDE SEQUENCE</scope>
    <source>
        <strain>Z</strain>
    </source>
</reference>
<evidence type="ECO:0000313" key="4">
    <source>
        <dbReference type="EMBL" id="CCB89905.1"/>
    </source>
</evidence>
<evidence type="ECO:0000313" key="5">
    <source>
        <dbReference type="Proteomes" id="UP000000496"/>
    </source>
</evidence>
<dbReference type="AlphaFoldDB" id="F8L3P4"/>
<dbReference type="Pfam" id="PF01817">
    <property type="entry name" value="CM_2"/>
    <property type="match status" value="1"/>
</dbReference>
<feature type="domain" description="Chorismate mutase" evidence="3">
    <location>
        <begin position="1"/>
        <end position="92"/>
    </location>
</feature>
<dbReference type="PANTHER" id="PTHR38041">
    <property type="entry name" value="CHORISMATE MUTASE"/>
    <property type="match status" value="1"/>
</dbReference>
<dbReference type="PANTHER" id="PTHR38041:SF1">
    <property type="entry name" value="CHORISMATE MUTASE"/>
    <property type="match status" value="1"/>
</dbReference>
<dbReference type="SUPFAM" id="SSF48600">
    <property type="entry name" value="Chorismate mutase II"/>
    <property type="match status" value="1"/>
</dbReference>
<evidence type="ECO:0000256" key="1">
    <source>
        <dbReference type="ARBA" id="ARBA00012404"/>
    </source>
</evidence>
<dbReference type="RefSeq" id="WP_013944371.1">
    <property type="nucleotide sequence ID" value="NC_015713.1"/>
</dbReference>
<reference evidence="4 5" key="2">
    <citation type="journal article" date="2011" name="Mol. Biol. Evol.">
        <title>Unity in variety--the pan-genome of the Chlamydiae.</title>
        <authorList>
            <person name="Collingro A."/>
            <person name="Tischler P."/>
            <person name="Weinmaier T."/>
            <person name="Penz T."/>
            <person name="Heinz E."/>
            <person name="Brunham R.C."/>
            <person name="Read T.D."/>
            <person name="Bavoil P.M."/>
            <person name="Sachse K."/>
            <person name="Kahane S."/>
            <person name="Friedman M.G."/>
            <person name="Rattei T."/>
            <person name="Myers G.S."/>
            <person name="Horn M."/>
        </authorList>
    </citation>
    <scope>NUCLEOTIDE SEQUENCE [LARGE SCALE GENOMIC DNA]</scope>
    <source>
        <strain evidence="5">ATCC VR-1471 / Z</strain>
    </source>
</reference>
<dbReference type="eggNOG" id="COG1605">
    <property type="taxonomic scope" value="Bacteria"/>
</dbReference>
<dbReference type="InterPro" id="IPR002701">
    <property type="entry name" value="CM_II_prokaryot"/>
</dbReference>
<keyword evidence="5" id="KW-1185">Reference proteome</keyword>
<evidence type="ECO:0000256" key="2">
    <source>
        <dbReference type="ARBA" id="ARBA00023235"/>
    </source>
</evidence>
<dbReference type="KEGG" id="sng:SNE_A20280"/>
<dbReference type="STRING" id="331113.SNE_A20280"/>
<dbReference type="GO" id="GO:0046417">
    <property type="term" value="P:chorismate metabolic process"/>
    <property type="evidence" value="ECO:0007669"/>
    <property type="project" value="InterPro"/>
</dbReference>
<accession>F8L3P4</accession>
<dbReference type="GO" id="GO:0004106">
    <property type="term" value="F:chorismate mutase activity"/>
    <property type="evidence" value="ECO:0007669"/>
    <property type="project" value="UniProtKB-EC"/>
</dbReference>
<proteinExistence type="predicted"/>
<dbReference type="EC" id="5.4.99.5" evidence="1"/>
<dbReference type="EMBL" id="FR872582">
    <property type="protein sequence ID" value="CCB89905.1"/>
    <property type="molecule type" value="Genomic_DNA"/>
</dbReference>
<dbReference type="PROSITE" id="PS51168">
    <property type="entry name" value="CHORISMATE_MUT_2"/>
    <property type="match status" value="1"/>
</dbReference>
<dbReference type="InterPro" id="IPR051331">
    <property type="entry name" value="Chorismate_mutase-related"/>
</dbReference>
<dbReference type="InterPro" id="IPR036979">
    <property type="entry name" value="CM_dom_sf"/>
</dbReference>
<dbReference type="SMART" id="SM00830">
    <property type="entry name" value="CM_2"/>
    <property type="match status" value="1"/>
</dbReference>
<sequence>MGIDPKLVKLRKQLDHIDEQIIKLFGERRKVIQTVAQFKRETGGEVYDPKREEQIFERVRLIAKDQKLDPSAIEQIFRSLITYFREEEGRDFGT</sequence>
<dbReference type="GO" id="GO:0009697">
    <property type="term" value="P:salicylic acid biosynthetic process"/>
    <property type="evidence" value="ECO:0007669"/>
    <property type="project" value="TreeGrafter"/>
</dbReference>
<evidence type="ECO:0000259" key="3">
    <source>
        <dbReference type="PROSITE" id="PS51168"/>
    </source>
</evidence>
<dbReference type="HOGENOM" id="CLU_131518_4_1_0"/>